<organism evidence="1 2">
    <name type="scientific">Candidatus Harrisonbacteria bacterium CG10_big_fil_rev_8_21_14_0_10_40_38</name>
    <dbReference type="NCBI Taxonomy" id="1974583"/>
    <lineage>
        <taxon>Bacteria</taxon>
        <taxon>Candidatus Harrisoniibacteriota</taxon>
    </lineage>
</organism>
<dbReference type="SUPFAM" id="SSF56784">
    <property type="entry name" value="HAD-like"/>
    <property type="match status" value="1"/>
</dbReference>
<reference evidence="2" key="1">
    <citation type="submission" date="2017-09" db="EMBL/GenBank/DDBJ databases">
        <title>Depth-based differentiation of microbial function through sediment-hosted aquifers and enrichment of novel symbionts in the deep terrestrial subsurface.</title>
        <authorList>
            <person name="Probst A.J."/>
            <person name="Ladd B."/>
            <person name="Jarett J.K."/>
            <person name="Geller-Mcgrath D.E."/>
            <person name="Sieber C.M.K."/>
            <person name="Emerson J.B."/>
            <person name="Anantharaman K."/>
            <person name="Thomas B.C."/>
            <person name="Malmstrom R."/>
            <person name="Stieglmeier M."/>
            <person name="Klingl A."/>
            <person name="Woyke T."/>
            <person name="Ryan C.M."/>
            <person name="Banfield J.F."/>
        </authorList>
    </citation>
    <scope>NUCLEOTIDE SEQUENCE [LARGE SCALE GENOMIC DNA]</scope>
</reference>
<dbReference type="InterPro" id="IPR036412">
    <property type="entry name" value="HAD-like_sf"/>
</dbReference>
<dbReference type="InterPro" id="IPR023214">
    <property type="entry name" value="HAD_sf"/>
</dbReference>
<dbReference type="InterPro" id="IPR041492">
    <property type="entry name" value="HAD_2"/>
</dbReference>
<dbReference type="InterPro" id="IPR050155">
    <property type="entry name" value="HAD-like_hydrolase_sf"/>
</dbReference>
<dbReference type="InterPro" id="IPR023198">
    <property type="entry name" value="PGP-like_dom2"/>
</dbReference>
<evidence type="ECO:0008006" key="3">
    <source>
        <dbReference type="Google" id="ProtNLM"/>
    </source>
</evidence>
<protein>
    <recommendedName>
        <fullName evidence="3">Carotenoid oxygenase</fullName>
    </recommendedName>
</protein>
<dbReference type="Gene3D" id="3.40.50.1000">
    <property type="entry name" value="HAD superfamily/HAD-like"/>
    <property type="match status" value="1"/>
</dbReference>
<dbReference type="GO" id="GO:0006281">
    <property type="term" value="P:DNA repair"/>
    <property type="evidence" value="ECO:0007669"/>
    <property type="project" value="TreeGrafter"/>
</dbReference>
<proteinExistence type="predicted"/>
<dbReference type="Gene3D" id="1.10.150.240">
    <property type="entry name" value="Putative phosphatase, domain 2"/>
    <property type="match status" value="1"/>
</dbReference>
<dbReference type="PANTHER" id="PTHR43434">
    <property type="entry name" value="PHOSPHOGLYCOLATE PHOSPHATASE"/>
    <property type="match status" value="1"/>
</dbReference>
<dbReference type="GO" id="GO:0005829">
    <property type="term" value="C:cytosol"/>
    <property type="evidence" value="ECO:0007669"/>
    <property type="project" value="TreeGrafter"/>
</dbReference>
<dbReference type="Pfam" id="PF13419">
    <property type="entry name" value="HAD_2"/>
    <property type="match status" value="1"/>
</dbReference>
<dbReference type="PANTHER" id="PTHR43434:SF1">
    <property type="entry name" value="PHOSPHOGLYCOLATE PHOSPHATASE"/>
    <property type="match status" value="1"/>
</dbReference>
<dbReference type="SFLD" id="SFLDG01129">
    <property type="entry name" value="C1.5:_HAD__Beta-PGM__Phosphata"/>
    <property type="match status" value="1"/>
</dbReference>
<dbReference type="AlphaFoldDB" id="A0A2H0USR4"/>
<accession>A0A2H0USR4</accession>
<dbReference type="Proteomes" id="UP000231157">
    <property type="component" value="Unassembled WGS sequence"/>
</dbReference>
<dbReference type="EMBL" id="PFAZ01000001">
    <property type="protein sequence ID" value="PIR89460.1"/>
    <property type="molecule type" value="Genomic_DNA"/>
</dbReference>
<evidence type="ECO:0000313" key="1">
    <source>
        <dbReference type="EMBL" id="PIR89460.1"/>
    </source>
</evidence>
<dbReference type="GO" id="GO:0008967">
    <property type="term" value="F:phosphoglycolate phosphatase activity"/>
    <property type="evidence" value="ECO:0007669"/>
    <property type="project" value="TreeGrafter"/>
</dbReference>
<gene>
    <name evidence="1" type="ORF">COU07_00985</name>
</gene>
<evidence type="ECO:0000313" key="2">
    <source>
        <dbReference type="Proteomes" id="UP000231157"/>
    </source>
</evidence>
<comment type="caution">
    <text evidence="1">The sequence shown here is derived from an EMBL/GenBank/DDBJ whole genome shotgun (WGS) entry which is preliminary data.</text>
</comment>
<name>A0A2H0USR4_9BACT</name>
<dbReference type="SFLD" id="SFLDS00003">
    <property type="entry name" value="Haloacid_Dehalogenase"/>
    <property type="match status" value="1"/>
</dbReference>
<sequence>MKKIVLFDFDGVIVDTCDLSFEISNGFRPTLSKNEYLTWFEGSIYDRPKHKNRKDENEDFFKIYNPRLMETYPISGIEDVLGSLHKKYLLVVVSSTISSSIEEYLSKFNLLQYFDKVFGSDVHKSKVEKINMVFSEYGVGSGDCIFVTDTLGDMREAEHTGVNAIGVSWGIHPVETLQRGNPVAIVHGVSGILTEIDGYFKV</sequence>